<evidence type="ECO:0000256" key="1">
    <source>
        <dbReference type="ARBA" id="ARBA00004370"/>
    </source>
</evidence>
<evidence type="ECO:0000256" key="7">
    <source>
        <dbReference type="SAM" id="MobiDB-lite"/>
    </source>
</evidence>
<gene>
    <name evidence="10" type="ORF">WJX72_001889</name>
</gene>
<reference evidence="10 11" key="1">
    <citation type="journal article" date="2024" name="Nat. Commun.">
        <title>Phylogenomics reveals the evolutionary origins of lichenization in chlorophyte algae.</title>
        <authorList>
            <person name="Puginier C."/>
            <person name="Libourel C."/>
            <person name="Otte J."/>
            <person name="Skaloud P."/>
            <person name="Haon M."/>
            <person name="Grisel S."/>
            <person name="Petersen M."/>
            <person name="Berrin J.G."/>
            <person name="Delaux P.M."/>
            <person name="Dal Grande F."/>
            <person name="Keller J."/>
        </authorList>
    </citation>
    <scope>NUCLEOTIDE SEQUENCE [LARGE SCALE GENOMIC DNA]</scope>
    <source>
        <strain evidence="10 11">SAG 2043</strain>
    </source>
</reference>
<sequence>MPRNSLLLLWELLLGIPIQHWLTVAVASWLTWKVASGRAKTAMRSAAARWDALRDAEAQFSISESFTLGWFNVFLRQLWPTLLEKQISETATKVMKDVIAKVLKENQDKRPLKYVEGIAVEEFTLGLVPPRFHYCHARFSPAKNYMQLEAEMDFQSSGFQLVLAPKMRANPLLPAMTGRIEVTHLTVTGRCLLGFHLFSRPPGIKGLDFSFVQQPEIDVKFSPFGVTVTELPGVLMVLKDRVQKVLAKDMVEPRRNYTDLERLWQRKRVEHSSGPGGMLSVSIVQARDLRYPGSKLKSGALIDAYCELRYAGEVFRTPCVRGSGKPAWNWQFDIRLPEPAPGRTPGSEGTFRLAVLDAKAMGDPGLLGTAKLSLKDLDLQPNGPPRNMWLPLKGSPEGSIQVQLAFLIRDQAAASASTSPASSPEKHAAGGKPLLSPLNKGAPVATADTIENKEELASMLAAERSRRRLAEQRFSKAQQEAESLRMRLKEAKKLKGSSSRDDLHIRTHAAAKPAGPAGTTLTHRRSFSSPTLSAMLTSTATDVQPVKPQDGTQPSPSTDPAATADASPPLPPTKEAVSLLDASIAEAAAAPTEDSGELAGGLPTRRSTDDLPERRTTEDAVQDYHQARDGSVTPPDGLGSAGPSATSMAGSPGAIALLVKVSKLERLLRDERLERQRLVSEAEGLAAQLEAELAAERTRRLSEQLRALIEGARFVMHKSTGAEPRHVWFSPSTASLRWAMSRVATGAPNGKTGDVKNKERSIELKKIKSVEAGTGLFPSRMPQGWSGLKAMIPGLKKPSNTPAEPDEGKSFSIVFTHNSAIHLELPPLGNGRSREEWVAAFQDLATQAYKSLESFD</sequence>
<keyword evidence="2" id="KW-0813">Transport</keyword>
<dbReference type="Gene3D" id="2.60.40.150">
    <property type="entry name" value="C2 domain"/>
    <property type="match status" value="1"/>
</dbReference>
<dbReference type="GO" id="GO:0006869">
    <property type="term" value="P:lipid transport"/>
    <property type="evidence" value="ECO:0007669"/>
    <property type="project" value="UniProtKB-KW"/>
</dbReference>
<feature type="compositionally biased region" description="Basic and acidic residues" evidence="7">
    <location>
        <begin position="606"/>
        <end position="618"/>
    </location>
</feature>
<keyword evidence="5" id="KW-0472">Membrane</keyword>
<feature type="domain" description="C2" evidence="8">
    <location>
        <begin position="259"/>
        <end position="390"/>
    </location>
</feature>
<evidence type="ECO:0000256" key="4">
    <source>
        <dbReference type="ARBA" id="ARBA00023121"/>
    </source>
</evidence>
<protein>
    <recommendedName>
        <fullName evidence="12">SMP-LTD domain-containing protein</fullName>
    </recommendedName>
</protein>
<evidence type="ECO:0000256" key="3">
    <source>
        <dbReference type="ARBA" id="ARBA00023055"/>
    </source>
</evidence>
<evidence type="ECO:0000256" key="6">
    <source>
        <dbReference type="SAM" id="Coils"/>
    </source>
</evidence>
<dbReference type="PANTHER" id="PTHR47042:SF4">
    <property type="entry name" value="OS02G0313700 PROTEIN"/>
    <property type="match status" value="1"/>
</dbReference>
<feature type="coiled-coil region" evidence="6">
    <location>
        <begin position="460"/>
        <end position="494"/>
    </location>
</feature>
<dbReference type="InterPro" id="IPR019411">
    <property type="entry name" value="MMM1_dom"/>
</dbReference>
<evidence type="ECO:0000313" key="10">
    <source>
        <dbReference type="EMBL" id="KAK9808686.1"/>
    </source>
</evidence>
<comment type="subcellular location">
    <subcellularLocation>
        <location evidence="1">Membrane</location>
    </subcellularLocation>
</comment>
<evidence type="ECO:0008006" key="12">
    <source>
        <dbReference type="Google" id="ProtNLM"/>
    </source>
</evidence>
<dbReference type="PROSITE" id="PS50004">
    <property type="entry name" value="C2"/>
    <property type="match status" value="1"/>
</dbReference>
<comment type="caution">
    <text evidence="10">The sequence shown here is derived from an EMBL/GenBank/DDBJ whole genome shotgun (WGS) entry which is preliminary data.</text>
</comment>
<feature type="coiled-coil region" evidence="6">
    <location>
        <begin position="661"/>
        <end position="699"/>
    </location>
</feature>
<feature type="domain" description="SMP-LTD" evidence="9">
    <location>
        <begin position="64"/>
        <end position="261"/>
    </location>
</feature>
<dbReference type="Pfam" id="PF10296">
    <property type="entry name" value="MMM1"/>
    <property type="match status" value="1"/>
</dbReference>
<keyword evidence="3" id="KW-0445">Lipid transport</keyword>
<dbReference type="Proteomes" id="UP001489004">
    <property type="component" value="Unassembled WGS sequence"/>
</dbReference>
<dbReference type="AlphaFoldDB" id="A0AAW1PH09"/>
<evidence type="ECO:0000256" key="5">
    <source>
        <dbReference type="ARBA" id="ARBA00023136"/>
    </source>
</evidence>
<dbReference type="PROSITE" id="PS51847">
    <property type="entry name" value="SMP"/>
    <property type="match status" value="1"/>
</dbReference>
<proteinExistence type="predicted"/>
<dbReference type="InterPro" id="IPR035892">
    <property type="entry name" value="C2_domain_sf"/>
</dbReference>
<dbReference type="GO" id="GO:0008289">
    <property type="term" value="F:lipid binding"/>
    <property type="evidence" value="ECO:0007669"/>
    <property type="project" value="UniProtKB-KW"/>
</dbReference>
<dbReference type="EMBL" id="JALJOR010000011">
    <property type="protein sequence ID" value="KAK9808686.1"/>
    <property type="molecule type" value="Genomic_DNA"/>
</dbReference>
<keyword evidence="4" id="KW-0446">Lipid-binding</keyword>
<dbReference type="SUPFAM" id="SSF49562">
    <property type="entry name" value="C2 domain (Calcium/lipid-binding domain, CaLB)"/>
    <property type="match status" value="1"/>
</dbReference>
<evidence type="ECO:0000256" key="2">
    <source>
        <dbReference type="ARBA" id="ARBA00022448"/>
    </source>
</evidence>
<evidence type="ECO:0000313" key="11">
    <source>
        <dbReference type="Proteomes" id="UP001489004"/>
    </source>
</evidence>
<dbReference type="InterPro" id="IPR031468">
    <property type="entry name" value="SMP_LBD"/>
</dbReference>
<evidence type="ECO:0000259" key="8">
    <source>
        <dbReference type="PROSITE" id="PS50004"/>
    </source>
</evidence>
<keyword evidence="6" id="KW-0175">Coiled coil</keyword>
<accession>A0AAW1PH09</accession>
<dbReference type="SMART" id="SM00239">
    <property type="entry name" value="C2"/>
    <property type="match status" value="1"/>
</dbReference>
<dbReference type="CDD" id="cd00030">
    <property type="entry name" value="C2"/>
    <property type="match status" value="1"/>
</dbReference>
<dbReference type="GO" id="GO:0016020">
    <property type="term" value="C:membrane"/>
    <property type="evidence" value="ECO:0007669"/>
    <property type="project" value="UniProtKB-SubCell"/>
</dbReference>
<feature type="region of interest" description="Disordered" evidence="7">
    <location>
        <begin position="539"/>
        <end position="574"/>
    </location>
</feature>
<feature type="region of interest" description="Disordered" evidence="7">
    <location>
        <begin position="416"/>
        <end position="450"/>
    </location>
</feature>
<dbReference type="InterPro" id="IPR011993">
    <property type="entry name" value="PH-like_dom_sf"/>
</dbReference>
<dbReference type="PANTHER" id="PTHR47042">
    <property type="entry name" value="C2 DOMAIN-CONTAINING PROTEIN-LIKE"/>
    <property type="match status" value="1"/>
</dbReference>
<feature type="compositionally biased region" description="Low complexity" evidence="7">
    <location>
        <begin position="554"/>
        <end position="567"/>
    </location>
</feature>
<dbReference type="InterPro" id="IPR000008">
    <property type="entry name" value="C2_dom"/>
</dbReference>
<dbReference type="CDD" id="cd21669">
    <property type="entry name" value="SMP_SF"/>
    <property type="match status" value="1"/>
</dbReference>
<dbReference type="Pfam" id="PF00168">
    <property type="entry name" value="C2"/>
    <property type="match status" value="1"/>
</dbReference>
<name>A0AAW1PH09_9CHLO</name>
<evidence type="ECO:0000259" key="9">
    <source>
        <dbReference type="PROSITE" id="PS51847"/>
    </source>
</evidence>
<organism evidence="10 11">
    <name type="scientific">[Myrmecia] bisecta</name>
    <dbReference type="NCBI Taxonomy" id="41462"/>
    <lineage>
        <taxon>Eukaryota</taxon>
        <taxon>Viridiplantae</taxon>
        <taxon>Chlorophyta</taxon>
        <taxon>core chlorophytes</taxon>
        <taxon>Trebouxiophyceae</taxon>
        <taxon>Trebouxiales</taxon>
        <taxon>Trebouxiaceae</taxon>
        <taxon>Myrmecia</taxon>
    </lineage>
</organism>
<dbReference type="InterPro" id="IPR052847">
    <property type="entry name" value="Ext_Synaptotagmin/KAHRP-like"/>
</dbReference>
<keyword evidence="11" id="KW-1185">Reference proteome</keyword>
<feature type="region of interest" description="Disordered" evidence="7">
    <location>
        <begin position="588"/>
        <end position="648"/>
    </location>
</feature>
<dbReference type="Gene3D" id="2.30.29.30">
    <property type="entry name" value="Pleckstrin-homology domain (PH domain)/Phosphotyrosine-binding domain (PTB)"/>
    <property type="match status" value="1"/>
</dbReference>